<accession>A0A0F8X3T2</accession>
<reference evidence="1" key="1">
    <citation type="journal article" date="2015" name="Nature">
        <title>Complex archaea that bridge the gap between prokaryotes and eukaryotes.</title>
        <authorList>
            <person name="Spang A."/>
            <person name="Saw J.H."/>
            <person name="Jorgensen S.L."/>
            <person name="Zaremba-Niedzwiedzka K."/>
            <person name="Martijn J."/>
            <person name="Lind A.E."/>
            <person name="van Eijk R."/>
            <person name="Schleper C."/>
            <person name="Guy L."/>
            <person name="Ettema T.J."/>
        </authorList>
    </citation>
    <scope>NUCLEOTIDE SEQUENCE</scope>
</reference>
<protein>
    <submittedName>
        <fullName evidence="1">Uncharacterized protein</fullName>
    </submittedName>
</protein>
<organism evidence="1">
    <name type="scientific">marine sediment metagenome</name>
    <dbReference type="NCBI Taxonomy" id="412755"/>
    <lineage>
        <taxon>unclassified sequences</taxon>
        <taxon>metagenomes</taxon>
        <taxon>ecological metagenomes</taxon>
    </lineage>
</organism>
<comment type="caution">
    <text evidence="1">The sequence shown here is derived from an EMBL/GenBank/DDBJ whole genome shotgun (WGS) entry which is preliminary data.</text>
</comment>
<dbReference type="EMBL" id="LAZR01061338">
    <property type="protein sequence ID" value="KKK63777.1"/>
    <property type="molecule type" value="Genomic_DNA"/>
</dbReference>
<feature type="non-terminal residue" evidence="1">
    <location>
        <position position="47"/>
    </location>
</feature>
<proteinExistence type="predicted"/>
<dbReference type="AlphaFoldDB" id="A0A0F8X3T2"/>
<gene>
    <name evidence="1" type="ORF">LCGC14_2990880</name>
</gene>
<sequence>MGLGIAGDNDVWCLPGRRRVDLGQGQLGQVVGLGRADAGQLLDRVPA</sequence>
<evidence type="ECO:0000313" key="1">
    <source>
        <dbReference type="EMBL" id="KKK63777.1"/>
    </source>
</evidence>
<name>A0A0F8X3T2_9ZZZZ</name>